<dbReference type="Gene3D" id="4.10.240.10">
    <property type="entry name" value="Zn(2)-C6 fungal-type DNA-binding domain"/>
    <property type="match status" value="1"/>
</dbReference>
<dbReference type="PANTHER" id="PTHR37534">
    <property type="entry name" value="TRANSCRIPTIONAL ACTIVATOR PROTEIN UGA3"/>
    <property type="match status" value="1"/>
</dbReference>
<gene>
    <name evidence="5" type="ORF">BT63DRAFT_458430</name>
</gene>
<dbReference type="EMBL" id="MU004239">
    <property type="protein sequence ID" value="KAF2666064.1"/>
    <property type="molecule type" value="Genomic_DNA"/>
</dbReference>
<sequence>MAAQPTSVKPAIVPAKSMDAKQQSKMHRRSRSGCFTCRLRRKKCDEGKPGCKACHKLAICCEYKRPMWWGNADQRRQQKELIKNQIKNMKIQEKQAAAHQMHLPTNTPPLYHSPSEGMCRTRGASTDSTFSDDMEFNGIQTSDMFAPQIMAPMQPGVAPFGYQPFNESLKIETEWLVNNVASRKDSTISTTYFEALPPSEDRPYMDNWVQNSTFEHHQELLDDSLDFSVFDFGTTTLPSQSVTPKMKAAPMVKVEQRDEYLLFHFRTAVAPLAFPMLKITDPKVHEQVLIAPLDTNQAYFHAALSYAAVHLKATTGYNASLEEDLARHVTESIRVITTWLTSNDPTKFSQVAETSLAMIYLRGLVGSSDQDMCELPWDAHWKAAKDAMLRLGDEEKNMTVAGWVDILGATMTGSKPAYADLYRHNIMNGTELGFSGSFGCDDNLLYLISEIACLANFKKESIVDDVTVCFHIKSLGDHISNNQLQSKLVPNSALTASGALDGAQLSANLSHVYRIAARIYLCSLLPDFEATQTSIQGLVDSLVEALQYVPPGEDGFDRALVWPLLQAGAVSLPNSLFRTVFQQRVAKLGASGEMGAFGRMQMLLNETWKVNDERASRGERSVHWRDVMSQNGWDFLLI</sequence>
<dbReference type="Proteomes" id="UP000799302">
    <property type="component" value="Unassembled WGS sequence"/>
</dbReference>
<dbReference type="PANTHER" id="PTHR37534:SF12">
    <property type="entry name" value="ZN(2)-C6 FUNGAL-TYPE DOMAIN-CONTAINING PROTEIN"/>
    <property type="match status" value="1"/>
</dbReference>
<reference evidence="5" key="1">
    <citation type="journal article" date="2020" name="Stud. Mycol.">
        <title>101 Dothideomycetes genomes: a test case for predicting lifestyles and emergence of pathogens.</title>
        <authorList>
            <person name="Haridas S."/>
            <person name="Albert R."/>
            <person name="Binder M."/>
            <person name="Bloem J."/>
            <person name="Labutti K."/>
            <person name="Salamov A."/>
            <person name="Andreopoulos B."/>
            <person name="Baker S."/>
            <person name="Barry K."/>
            <person name="Bills G."/>
            <person name="Bluhm B."/>
            <person name="Cannon C."/>
            <person name="Castanera R."/>
            <person name="Culley D."/>
            <person name="Daum C."/>
            <person name="Ezra D."/>
            <person name="Gonzalez J."/>
            <person name="Henrissat B."/>
            <person name="Kuo A."/>
            <person name="Liang C."/>
            <person name="Lipzen A."/>
            <person name="Lutzoni F."/>
            <person name="Magnuson J."/>
            <person name="Mondo S."/>
            <person name="Nolan M."/>
            <person name="Ohm R."/>
            <person name="Pangilinan J."/>
            <person name="Park H.-J."/>
            <person name="Ramirez L."/>
            <person name="Alfaro M."/>
            <person name="Sun H."/>
            <person name="Tritt A."/>
            <person name="Yoshinaga Y."/>
            <person name="Zwiers L.-H."/>
            <person name="Turgeon B."/>
            <person name="Goodwin S."/>
            <person name="Spatafora J."/>
            <person name="Crous P."/>
            <person name="Grigoriev I."/>
        </authorList>
    </citation>
    <scope>NUCLEOTIDE SEQUENCE</scope>
    <source>
        <strain evidence="5">CBS 115976</strain>
    </source>
</reference>
<evidence type="ECO:0000259" key="4">
    <source>
        <dbReference type="PROSITE" id="PS50048"/>
    </source>
</evidence>
<feature type="region of interest" description="Disordered" evidence="3">
    <location>
        <begin position="1"/>
        <end position="27"/>
    </location>
</feature>
<dbReference type="Pfam" id="PF00172">
    <property type="entry name" value="Zn_clus"/>
    <property type="match status" value="1"/>
</dbReference>
<dbReference type="PROSITE" id="PS50048">
    <property type="entry name" value="ZN2_CY6_FUNGAL_2"/>
    <property type="match status" value="1"/>
</dbReference>
<evidence type="ECO:0000313" key="5">
    <source>
        <dbReference type="EMBL" id="KAF2666064.1"/>
    </source>
</evidence>
<dbReference type="OrthoDB" id="5294180at2759"/>
<protein>
    <recommendedName>
        <fullName evidence="4">Zn(2)-C6 fungal-type domain-containing protein</fullName>
    </recommendedName>
</protein>
<dbReference type="InterPro" id="IPR021858">
    <property type="entry name" value="Fun_TF"/>
</dbReference>
<evidence type="ECO:0000256" key="3">
    <source>
        <dbReference type="SAM" id="MobiDB-lite"/>
    </source>
</evidence>
<dbReference type="GO" id="GO:0005634">
    <property type="term" value="C:nucleus"/>
    <property type="evidence" value="ECO:0007669"/>
    <property type="project" value="UniProtKB-SubCell"/>
</dbReference>
<comment type="subcellular location">
    <subcellularLocation>
        <location evidence="1">Nucleus</location>
    </subcellularLocation>
</comment>
<dbReference type="AlphaFoldDB" id="A0A6A6U539"/>
<evidence type="ECO:0000313" key="6">
    <source>
        <dbReference type="Proteomes" id="UP000799302"/>
    </source>
</evidence>
<dbReference type="GO" id="GO:0000981">
    <property type="term" value="F:DNA-binding transcription factor activity, RNA polymerase II-specific"/>
    <property type="evidence" value="ECO:0007669"/>
    <property type="project" value="InterPro"/>
</dbReference>
<feature type="domain" description="Zn(2)-C6 fungal-type" evidence="4">
    <location>
        <begin position="33"/>
        <end position="63"/>
    </location>
</feature>
<proteinExistence type="predicted"/>
<name>A0A6A6U539_9PEZI</name>
<evidence type="ECO:0000256" key="2">
    <source>
        <dbReference type="ARBA" id="ARBA00023242"/>
    </source>
</evidence>
<evidence type="ECO:0000256" key="1">
    <source>
        <dbReference type="ARBA" id="ARBA00004123"/>
    </source>
</evidence>
<accession>A0A6A6U539</accession>
<keyword evidence="2" id="KW-0539">Nucleus</keyword>
<dbReference type="InterPro" id="IPR036864">
    <property type="entry name" value="Zn2-C6_fun-type_DNA-bd_sf"/>
</dbReference>
<dbReference type="SUPFAM" id="SSF57701">
    <property type="entry name" value="Zn2/Cys6 DNA-binding domain"/>
    <property type="match status" value="1"/>
</dbReference>
<dbReference type="CDD" id="cd00067">
    <property type="entry name" value="GAL4"/>
    <property type="match status" value="1"/>
</dbReference>
<keyword evidence="6" id="KW-1185">Reference proteome</keyword>
<dbReference type="Pfam" id="PF11951">
    <property type="entry name" value="Fungal_trans_2"/>
    <property type="match status" value="1"/>
</dbReference>
<dbReference type="InterPro" id="IPR001138">
    <property type="entry name" value="Zn2Cys6_DnaBD"/>
</dbReference>
<dbReference type="PROSITE" id="PS00463">
    <property type="entry name" value="ZN2_CY6_FUNGAL_1"/>
    <property type="match status" value="1"/>
</dbReference>
<organism evidence="5 6">
    <name type="scientific">Microthyrium microscopicum</name>
    <dbReference type="NCBI Taxonomy" id="703497"/>
    <lineage>
        <taxon>Eukaryota</taxon>
        <taxon>Fungi</taxon>
        <taxon>Dikarya</taxon>
        <taxon>Ascomycota</taxon>
        <taxon>Pezizomycotina</taxon>
        <taxon>Dothideomycetes</taxon>
        <taxon>Dothideomycetes incertae sedis</taxon>
        <taxon>Microthyriales</taxon>
        <taxon>Microthyriaceae</taxon>
        <taxon>Microthyrium</taxon>
    </lineage>
</organism>
<dbReference type="GO" id="GO:0008270">
    <property type="term" value="F:zinc ion binding"/>
    <property type="evidence" value="ECO:0007669"/>
    <property type="project" value="InterPro"/>
</dbReference>